<dbReference type="InterPro" id="IPR027417">
    <property type="entry name" value="P-loop_NTPase"/>
</dbReference>
<proteinExistence type="predicted"/>
<gene>
    <name evidence="2" type="ORF">RSOL_248660</name>
</gene>
<feature type="non-terminal residue" evidence="2">
    <location>
        <position position="176"/>
    </location>
</feature>
<evidence type="ECO:0000259" key="1">
    <source>
        <dbReference type="Pfam" id="PF00931"/>
    </source>
</evidence>
<dbReference type="InterPro" id="IPR002182">
    <property type="entry name" value="NB-ARC"/>
</dbReference>
<dbReference type="OrthoDB" id="674604at2759"/>
<dbReference type="SUPFAM" id="SSF52540">
    <property type="entry name" value="P-loop containing nucleoside triphosphate hydrolases"/>
    <property type="match status" value="1"/>
</dbReference>
<dbReference type="AlphaFoldDB" id="A0A0A1UHP7"/>
<feature type="domain" description="NB-ARC" evidence="1">
    <location>
        <begin position="5"/>
        <end position="147"/>
    </location>
</feature>
<name>A0A0A1UHP7_9AGAM</name>
<evidence type="ECO:0000313" key="3">
    <source>
        <dbReference type="Proteomes" id="UP000030108"/>
    </source>
</evidence>
<dbReference type="Pfam" id="PF00931">
    <property type="entry name" value="NB-ARC"/>
    <property type="match status" value="1"/>
</dbReference>
<reference evidence="3" key="1">
    <citation type="journal article" date="2014" name="Genome Announc.">
        <title>Draft genome sequence of the plant-pathogenic soil fungus Rhizoctonia solani anastomosis group 3 strain Rhs1AP.</title>
        <authorList>
            <person name="Cubeta M.A."/>
            <person name="Thomas E."/>
            <person name="Dean R.A."/>
            <person name="Jabaji S."/>
            <person name="Neate S.M."/>
            <person name="Tavantzis S."/>
            <person name="Toda T."/>
            <person name="Vilgalys R."/>
            <person name="Bharathan N."/>
            <person name="Fedorova-Abrams N."/>
            <person name="Pakala S.B."/>
            <person name="Pakala S.M."/>
            <person name="Zafar N."/>
            <person name="Joardar V."/>
            <person name="Losada L."/>
            <person name="Nierman W.C."/>
        </authorList>
    </citation>
    <scope>NUCLEOTIDE SEQUENCE [LARGE SCALE GENOMIC DNA]</scope>
    <source>
        <strain evidence="3">AG-3</strain>
    </source>
</reference>
<dbReference type="GO" id="GO:0043531">
    <property type="term" value="F:ADP binding"/>
    <property type="evidence" value="ECO:0007669"/>
    <property type="project" value="InterPro"/>
</dbReference>
<comment type="caution">
    <text evidence="2">The sequence shown here is derived from an EMBL/GenBank/DDBJ whole genome shotgun (WGS) entry which is preliminary data.</text>
</comment>
<dbReference type="EMBL" id="JATN01000321">
    <property type="protein sequence ID" value="EUC58322.1"/>
    <property type="molecule type" value="Genomic_DNA"/>
</dbReference>
<dbReference type="Proteomes" id="UP000030108">
    <property type="component" value="Unassembled WGS sequence"/>
</dbReference>
<evidence type="ECO:0000313" key="2">
    <source>
        <dbReference type="EMBL" id="EUC58322.1"/>
    </source>
</evidence>
<protein>
    <submittedName>
        <fullName evidence="2">Calcium-independent phospholipase A2-gamma, putative</fullName>
    </submittedName>
</protein>
<organism evidence="2 3">
    <name type="scientific">Rhizoctonia solani AG-3 Rhs1AP</name>
    <dbReference type="NCBI Taxonomy" id="1086054"/>
    <lineage>
        <taxon>Eukaryota</taxon>
        <taxon>Fungi</taxon>
        <taxon>Dikarya</taxon>
        <taxon>Basidiomycota</taxon>
        <taxon>Agaricomycotina</taxon>
        <taxon>Agaricomycetes</taxon>
        <taxon>Cantharellales</taxon>
        <taxon>Ceratobasidiaceae</taxon>
        <taxon>Rhizoctonia</taxon>
    </lineage>
</organism>
<accession>A0A0A1UHP7</accession>
<sequence>MTAGKDEMRVCVVYGLGGVGKTQLVLNVIERTWDEWYHVIYVDASSAEAIEKALKEFGTTNNIGEGHTSVIRWLEHCGERWLVVFDNADNASINMRQYIPARGRGGRVVITTRLPDAARLAEGPGSVCHLSTMSQSDGEALLAKIASAGNQILLEDDTRAAQELVKVINFTVNIFP</sequence>
<dbReference type="Gene3D" id="3.40.50.300">
    <property type="entry name" value="P-loop containing nucleotide triphosphate hydrolases"/>
    <property type="match status" value="1"/>
</dbReference>